<evidence type="ECO:0000313" key="3">
    <source>
        <dbReference type="Proteomes" id="UP000565572"/>
    </source>
</evidence>
<dbReference type="RefSeq" id="WP_232530593.1">
    <property type="nucleotide sequence ID" value="NZ_JACHZG010000001.1"/>
</dbReference>
<dbReference type="AlphaFoldDB" id="A0A7W5JUD8"/>
<comment type="caution">
    <text evidence="2">The sequence shown here is derived from an EMBL/GenBank/DDBJ whole genome shotgun (WGS) entry which is preliminary data.</text>
</comment>
<keyword evidence="3" id="KW-1185">Reference proteome</keyword>
<accession>A0A7W5JUD8</accession>
<gene>
    <name evidence="2" type="ORF">FHX39_001402</name>
</gene>
<sequence>MPAADVDPASPLIEAASLLGVAETTALLVESLHSHAAVHLAVGVLMSRYTMTAHAARTLITQLGRQDDVTDLAAARTLLPDQTDDTPGSTLSTRARRIPQTPPLDLDALASPARVDIALLTGLRHLDIDPGRALALLEDLTRVVPSMLGMSISLEPNEHGGTALDINLVPHTLEAGDVASALRLTGQQLTPGTATVVTFYANLPGAFAEEAAALLATGRVRPDDLDQDPALPTAPVRPGVFGLDDSAAVQHALGVLVERGLSLTQAQAELNDNAHASASTVLPRAAQRPLHATQHPRPTSGPAEHDLG</sequence>
<organism evidence="2 3">
    <name type="scientific">Microlunatus antarcticus</name>
    <dbReference type="NCBI Taxonomy" id="53388"/>
    <lineage>
        <taxon>Bacteria</taxon>
        <taxon>Bacillati</taxon>
        <taxon>Actinomycetota</taxon>
        <taxon>Actinomycetes</taxon>
        <taxon>Propionibacteriales</taxon>
        <taxon>Propionibacteriaceae</taxon>
        <taxon>Microlunatus</taxon>
    </lineage>
</organism>
<evidence type="ECO:0000313" key="2">
    <source>
        <dbReference type="EMBL" id="MBB3326458.1"/>
    </source>
</evidence>
<dbReference type="EMBL" id="JACHZG010000001">
    <property type="protein sequence ID" value="MBB3326458.1"/>
    <property type="molecule type" value="Genomic_DNA"/>
</dbReference>
<reference evidence="2 3" key="1">
    <citation type="submission" date="2020-08" db="EMBL/GenBank/DDBJ databases">
        <title>Sequencing the genomes of 1000 actinobacteria strains.</title>
        <authorList>
            <person name="Klenk H.-P."/>
        </authorList>
    </citation>
    <scope>NUCLEOTIDE SEQUENCE [LARGE SCALE GENOMIC DNA]</scope>
    <source>
        <strain evidence="2 3">DSM 11053</strain>
    </source>
</reference>
<dbReference type="Proteomes" id="UP000565572">
    <property type="component" value="Unassembled WGS sequence"/>
</dbReference>
<proteinExistence type="predicted"/>
<protein>
    <recommendedName>
        <fullName evidence="4">ANTAR domain-containing protein</fullName>
    </recommendedName>
</protein>
<evidence type="ECO:0008006" key="4">
    <source>
        <dbReference type="Google" id="ProtNLM"/>
    </source>
</evidence>
<name>A0A7W5JUD8_9ACTN</name>
<evidence type="ECO:0000256" key="1">
    <source>
        <dbReference type="SAM" id="MobiDB-lite"/>
    </source>
</evidence>
<feature type="region of interest" description="Disordered" evidence="1">
    <location>
        <begin position="285"/>
        <end position="308"/>
    </location>
</feature>